<dbReference type="Proteomes" id="UP000250086">
    <property type="component" value="Unassembled WGS sequence"/>
</dbReference>
<evidence type="ECO:0000313" key="3">
    <source>
        <dbReference type="Proteomes" id="UP000250086"/>
    </source>
</evidence>
<evidence type="ECO:0000313" key="2">
    <source>
        <dbReference type="EMBL" id="SPT78982.1"/>
    </source>
</evidence>
<keyword evidence="3" id="KW-1185">Reference proteome</keyword>
<evidence type="ECO:0008006" key="4">
    <source>
        <dbReference type="Google" id="ProtNLM"/>
    </source>
</evidence>
<dbReference type="RefSeq" id="WP_113744166.1">
    <property type="nucleotide sequence ID" value="NZ_UAPV01000001.1"/>
</dbReference>
<reference evidence="2 3" key="1">
    <citation type="submission" date="2018-06" db="EMBL/GenBank/DDBJ databases">
        <authorList>
            <consortium name="Pathogen Informatics"/>
            <person name="Doyle S."/>
        </authorList>
    </citation>
    <scope>NUCLEOTIDE SEQUENCE [LARGE SCALE GENOMIC DNA]</scope>
    <source>
        <strain evidence="2 3">NCTC13093</strain>
    </source>
</reference>
<dbReference type="EMBL" id="UAPV01000010">
    <property type="protein sequence ID" value="SPT78982.1"/>
    <property type="molecule type" value="Genomic_DNA"/>
</dbReference>
<dbReference type="AlphaFoldDB" id="A0A2X0XJA3"/>
<dbReference type="SUPFAM" id="SSF47413">
    <property type="entry name" value="lambda repressor-like DNA-binding domains"/>
    <property type="match status" value="1"/>
</dbReference>
<dbReference type="GO" id="GO:0003677">
    <property type="term" value="F:DNA binding"/>
    <property type="evidence" value="ECO:0007669"/>
    <property type="project" value="InterPro"/>
</dbReference>
<gene>
    <name evidence="1" type="ORF">NCTC13093_01458</name>
    <name evidence="2" type="ORF">NCTC13093_02622</name>
</gene>
<dbReference type="EMBL" id="UAPV01000001">
    <property type="protein sequence ID" value="SPT70053.1"/>
    <property type="molecule type" value="Genomic_DNA"/>
</dbReference>
<accession>A0A2X0XJA3</accession>
<sequence length="138" mass="16057">MLYAYEVKEQDGKYVGYVYDIDMTTKPLNSADEVDEALMQAFSGYIEIVYRRKRKPIPLPLTNTDDKYALYIPIKLQLKIHLWNTMLEKHINQTELAQMLGVSRMAVNQMVGEGKNTSVERYENTLKLLEKYPCISIN</sequence>
<name>A0A2X0XJA3_9GAMM</name>
<dbReference type="InterPro" id="IPR010982">
    <property type="entry name" value="Lambda_DNA-bd_dom_sf"/>
</dbReference>
<organism evidence="2 3">
    <name type="scientific">Anaerobiospirillum thomasii</name>
    <dbReference type="NCBI Taxonomy" id="179995"/>
    <lineage>
        <taxon>Bacteria</taxon>
        <taxon>Pseudomonadati</taxon>
        <taxon>Pseudomonadota</taxon>
        <taxon>Gammaproteobacteria</taxon>
        <taxon>Aeromonadales</taxon>
        <taxon>Succinivibrionaceae</taxon>
        <taxon>Anaerobiospirillum</taxon>
    </lineage>
</organism>
<protein>
    <recommendedName>
        <fullName evidence="4">Antitoxin HicB</fullName>
    </recommendedName>
</protein>
<proteinExistence type="predicted"/>
<evidence type="ECO:0000313" key="1">
    <source>
        <dbReference type="EMBL" id="SPT70053.1"/>
    </source>
</evidence>